<feature type="compositionally biased region" description="Basic and acidic residues" evidence="1">
    <location>
        <begin position="95"/>
        <end position="106"/>
    </location>
</feature>
<comment type="caution">
    <text evidence="3">The sequence shown here is derived from an EMBL/GenBank/DDBJ whole genome shotgun (WGS) entry which is preliminary data.</text>
</comment>
<keyword evidence="4" id="KW-1185">Reference proteome</keyword>
<sequence>MSTGEPEGVQGDPGREGRRSDPDPFEQVVASWRAEGTVPRWPGDEPGDGPGTAASGPATTGPASTGPAATGTGATDPEPATERRAAPAPPPVPEIDPRLDPEEHYIPPEPPPLPRVGAAVGVGLVLVVLGIVLVAAPQWIGMSSVYGLPLGLVAIAGGLTWLLMRLWQPADEDVDPYDDEGTV</sequence>
<keyword evidence="2" id="KW-0812">Transmembrane</keyword>
<feature type="compositionally biased region" description="Basic and acidic residues" evidence="1">
    <location>
        <begin position="13"/>
        <end position="22"/>
    </location>
</feature>
<organism evidence="3 4">
    <name type="scientific">Pseudonocardia yuanmonensis</name>
    <dbReference type="NCBI Taxonomy" id="1095914"/>
    <lineage>
        <taxon>Bacteria</taxon>
        <taxon>Bacillati</taxon>
        <taxon>Actinomycetota</taxon>
        <taxon>Actinomycetes</taxon>
        <taxon>Pseudonocardiales</taxon>
        <taxon>Pseudonocardiaceae</taxon>
        <taxon>Pseudonocardia</taxon>
    </lineage>
</organism>
<feature type="transmembrane region" description="Helical" evidence="2">
    <location>
        <begin position="146"/>
        <end position="164"/>
    </location>
</feature>
<evidence type="ECO:0008006" key="5">
    <source>
        <dbReference type="Google" id="ProtNLM"/>
    </source>
</evidence>
<feature type="compositionally biased region" description="Low complexity" evidence="1">
    <location>
        <begin position="51"/>
        <end position="78"/>
    </location>
</feature>
<dbReference type="EMBL" id="BAABIC010000004">
    <property type="protein sequence ID" value="GAA4681759.1"/>
    <property type="molecule type" value="Genomic_DNA"/>
</dbReference>
<feature type="transmembrane region" description="Helical" evidence="2">
    <location>
        <begin position="116"/>
        <end position="140"/>
    </location>
</feature>
<protein>
    <recommendedName>
        <fullName evidence="5">DUF308 domain-containing protein</fullName>
    </recommendedName>
</protein>
<keyword evidence="2" id="KW-0472">Membrane</keyword>
<name>A0ABP8W611_9PSEU</name>
<accession>A0ABP8W611</accession>
<evidence type="ECO:0000313" key="4">
    <source>
        <dbReference type="Proteomes" id="UP001500325"/>
    </source>
</evidence>
<reference evidence="4" key="1">
    <citation type="journal article" date="2019" name="Int. J. Syst. Evol. Microbiol.">
        <title>The Global Catalogue of Microorganisms (GCM) 10K type strain sequencing project: providing services to taxonomists for standard genome sequencing and annotation.</title>
        <authorList>
            <consortium name="The Broad Institute Genomics Platform"/>
            <consortium name="The Broad Institute Genome Sequencing Center for Infectious Disease"/>
            <person name="Wu L."/>
            <person name="Ma J."/>
        </authorList>
    </citation>
    <scope>NUCLEOTIDE SEQUENCE [LARGE SCALE GENOMIC DNA]</scope>
    <source>
        <strain evidence="4">JCM 18055</strain>
    </source>
</reference>
<proteinExistence type="predicted"/>
<keyword evidence="2" id="KW-1133">Transmembrane helix</keyword>
<dbReference type="Proteomes" id="UP001500325">
    <property type="component" value="Unassembled WGS sequence"/>
</dbReference>
<dbReference type="RefSeq" id="WP_345379228.1">
    <property type="nucleotide sequence ID" value="NZ_BAABIC010000004.1"/>
</dbReference>
<evidence type="ECO:0000256" key="1">
    <source>
        <dbReference type="SAM" id="MobiDB-lite"/>
    </source>
</evidence>
<feature type="region of interest" description="Disordered" evidence="1">
    <location>
        <begin position="1"/>
        <end position="109"/>
    </location>
</feature>
<evidence type="ECO:0000313" key="3">
    <source>
        <dbReference type="EMBL" id="GAA4681759.1"/>
    </source>
</evidence>
<evidence type="ECO:0000256" key="2">
    <source>
        <dbReference type="SAM" id="Phobius"/>
    </source>
</evidence>
<gene>
    <name evidence="3" type="ORF">GCM10023215_14490</name>
</gene>